<dbReference type="InterPro" id="IPR003822">
    <property type="entry name" value="PAH"/>
</dbReference>
<proteinExistence type="predicted"/>
<evidence type="ECO:0000256" key="4">
    <source>
        <dbReference type="ARBA" id="ARBA00023242"/>
    </source>
</evidence>
<dbReference type="Gene3D" id="1.10.10.60">
    <property type="entry name" value="Homeodomain-like"/>
    <property type="match status" value="1"/>
</dbReference>
<dbReference type="Pfam" id="PF21227">
    <property type="entry name" value="Myb_DNA-binding_7"/>
    <property type="match status" value="1"/>
</dbReference>
<dbReference type="PROSITE" id="PS51477">
    <property type="entry name" value="PAH"/>
    <property type="match status" value="1"/>
</dbReference>
<accession>A0AAU9TRI5</accession>
<dbReference type="GO" id="GO:0006355">
    <property type="term" value="P:regulation of DNA-templated transcription"/>
    <property type="evidence" value="ECO:0007669"/>
    <property type="project" value="InterPro"/>
</dbReference>
<comment type="caution">
    <text evidence="7">The sequence shown here is derived from an EMBL/GenBank/DDBJ whole genome shotgun (WGS) entry which is preliminary data.</text>
</comment>
<evidence type="ECO:0000256" key="3">
    <source>
        <dbReference type="ARBA" id="ARBA00023163"/>
    </source>
</evidence>
<evidence type="ECO:0000313" key="8">
    <source>
        <dbReference type="Proteomes" id="UP001153954"/>
    </source>
</evidence>
<reference evidence="7" key="1">
    <citation type="submission" date="2022-03" db="EMBL/GenBank/DDBJ databases">
        <authorList>
            <person name="Tunstrom K."/>
        </authorList>
    </citation>
    <scope>NUCLEOTIDE SEQUENCE</scope>
</reference>
<feature type="region of interest" description="Disordered" evidence="6">
    <location>
        <begin position="318"/>
        <end position="433"/>
    </location>
</feature>
<dbReference type="GO" id="GO:0005634">
    <property type="term" value="C:nucleus"/>
    <property type="evidence" value="ECO:0007669"/>
    <property type="project" value="UniProtKB-SubCell"/>
</dbReference>
<dbReference type="InterPro" id="IPR052435">
    <property type="entry name" value="YY1-Transcr_Regul"/>
</dbReference>
<name>A0AAU9TRI5_EUPED</name>
<keyword evidence="8" id="KW-1185">Reference proteome</keyword>
<feature type="region of interest" description="Disordered" evidence="6">
    <location>
        <begin position="27"/>
        <end position="77"/>
    </location>
</feature>
<feature type="compositionally biased region" description="Basic and acidic residues" evidence="6">
    <location>
        <begin position="389"/>
        <end position="433"/>
    </location>
</feature>
<evidence type="ECO:0008006" key="9">
    <source>
        <dbReference type="Google" id="ProtNLM"/>
    </source>
</evidence>
<dbReference type="GO" id="GO:0003712">
    <property type="term" value="F:transcription coregulator activity"/>
    <property type="evidence" value="ECO:0007669"/>
    <property type="project" value="TreeGrafter"/>
</dbReference>
<dbReference type="Proteomes" id="UP001153954">
    <property type="component" value="Unassembled WGS sequence"/>
</dbReference>
<dbReference type="EMBL" id="CAKOGL010000008">
    <property type="protein sequence ID" value="CAH2089761.1"/>
    <property type="molecule type" value="Genomic_DNA"/>
</dbReference>
<dbReference type="InterPro" id="IPR009057">
    <property type="entry name" value="Homeodomain-like_sf"/>
</dbReference>
<evidence type="ECO:0000256" key="6">
    <source>
        <dbReference type="SAM" id="MobiDB-lite"/>
    </source>
</evidence>
<gene>
    <name evidence="7" type="ORF">EEDITHA_LOCUS5784</name>
</gene>
<dbReference type="AlphaFoldDB" id="A0AAU9TRI5"/>
<evidence type="ECO:0000256" key="5">
    <source>
        <dbReference type="PROSITE-ProRule" id="PRU00810"/>
    </source>
</evidence>
<dbReference type="SUPFAM" id="SSF46689">
    <property type="entry name" value="Homeodomain-like"/>
    <property type="match status" value="1"/>
</dbReference>
<dbReference type="PANTHER" id="PTHR16088">
    <property type="entry name" value="YY1 ASSOCIATED PROTEIN-RELATED"/>
    <property type="match status" value="1"/>
</dbReference>
<evidence type="ECO:0000256" key="2">
    <source>
        <dbReference type="ARBA" id="ARBA00023015"/>
    </source>
</evidence>
<feature type="compositionally biased region" description="Polar residues" evidence="6">
    <location>
        <begin position="368"/>
        <end position="377"/>
    </location>
</feature>
<dbReference type="PANTHER" id="PTHR16088:SF3">
    <property type="entry name" value="GON-4-LIKE PROTEIN"/>
    <property type="match status" value="1"/>
</dbReference>
<feature type="compositionally biased region" description="Basic and acidic residues" evidence="6">
    <location>
        <begin position="43"/>
        <end position="77"/>
    </location>
</feature>
<evidence type="ECO:0000256" key="1">
    <source>
        <dbReference type="ARBA" id="ARBA00004123"/>
    </source>
</evidence>
<comment type="subcellular location">
    <subcellularLocation>
        <location evidence="1 5">Nucleus</location>
    </subcellularLocation>
</comment>
<keyword evidence="4 5" id="KW-0539">Nucleus</keyword>
<protein>
    <recommendedName>
        <fullName evidence="9">Myb-like domain-containing protein</fullName>
    </recommendedName>
</protein>
<feature type="compositionally biased region" description="Basic residues" evidence="6">
    <location>
        <begin position="378"/>
        <end position="388"/>
    </location>
</feature>
<sequence length="489" mass="56174">MLPSMPILFTRDSQDAFGNKIEPSTSYLSKNIQAQPVVQSEAHSSKTEPKQNEVHNDTKNKASVKKKEEQTKPKSDDKPLETALVKAYYTKVQSRFASNSSVPANKFVQFRDILKTFDPSKETPVALFRKIELLFGDEHKDIVEEFLLFLKPGQALQVGRFMDHFMMTRITRFIELLQTTFSRKPTVLRKIIRAITTSINSGNSSELKSRVLPHLRSNPRLTQMFKSLFPDERPPDSVYETGTDIIHESFLTSDKGYDVWEFDDKNNKRKPEAKVLDSEYLHGRVFLQHGRFLRTACVTYPYSKEPYRVHARRLAPDHYLSPPESDSERASPKRNAKTVGKIPQKRPRKQLKSPTKNVKDVNDNTKNAITNPVNSTKMKGKSHSKNKNCKKDDVVGKKKERQDTKAPCSKKDEGPKTKQAKVDVPKVESRSWTRDEDKTMLEVLKVEPGSEQVFCRIRELLPHRTTTEIKERFCHVMNLLQKMAVGEVT</sequence>
<keyword evidence="3" id="KW-0804">Transcription</keyword>
<feature type="compositionally biased region" description="Polar residues" evidence="6">
    <location>
        <begin position="27"/>
        <end position="42"/>
    </location>
</feature>
<evidence type="ECO:0000313" key="7">
    <source>
        <dbReference type="EMBL" id="CAH2089761.1"/>
    </source>
</evidence>
<keyword evidence="2" id="KW-0805">Transcription regulation</keyword>
<organism evidence="7 8">
    <name type="scientific">Euphydryas editha</name>
    <name type="common">Edith's checkerspot</name>
    <dbReference type="NCBI Taxonomy" id="104508"/>
    <lineage>
        <taxon>Eukaryota</taxon>
        <taxon>Metazoa</taxon>
        <taxon>Ecdysozoa</taxon>
        <taxon>Arthropoda</taxon>
        <taxon>Hexapoda</taxon>
        <taxon>Insecta</taxon>
        <taxon>Pterygota</taxon>
        <taxon>Neoptera</taxon>
        <taxon>Endopterygota</taxon>
        <taxon>Lepidoptera</taxon>
        <taxon>Glossata</taxon>
        <taxon>Ditrysia</taxon>
        <taxon>Papilionoidea</taxon>
        <taxon>Nymphalidae</taxon>
        <taxon>Nymphalinae</taxon>
        <taxon>Euphydryas</taxon>
    </lineage>
</organism>